<name>A0A6N7ENX5_9MICO</name>
<organism evidence="3 4">
    <name type="scientific">Georgenia subflava</name>
    <dbReference type="NCBI Taxonomy" id="1622177"/>
    <lineage>
        <taxon>Bacteria</taxon>
        <taxon>Bacillati</taxon>
        <taxon>Actinomycetota</taxon>
        <taxon>Actinomycetes</taxon>
        <taxon>Micrococcales</taxon>
        <taxon>Bogoriellaceae</taxon>
        <taxon>Georgenia</taxon>
    </lineage>
</organism>
<reference evidence="3 4" key="1">
    <citation type="submission" date="2019-10" db="EMBL/GenBank/DDBJ databases">
        <title>Georgenia wutianyii sp. nov. and Georgenia yuyongxinii sp. nov. isolated from plateau pika (Ochotona curzoniae) in the Qinghai-Tibet plateau of China.</title>
        <authorList>
            <person name="Tian Z."/>
        </authorList>
    </citation>
    <scope>NUCLEOTIDE SEQUENCE [LARGE SCALE GENOMIC DNA]</scope>
    <source>
        <strain evidence="3 4">JCM 19765</strain>
    </source>
</reference>
<feature type="transmembrane region" description="Helical" evidence="2">
    <location>
        <begin position="329"/>
        <end position="350"/>
    </location>
</feature>
<feature type="compositionally biased region" description="Acidic residues" evidence="1">
    <location>
        <begin position="612"/>
        <end position="623"/>
    </location>
</feature>
<dbReference type="EMBL" id="WHPC01000113">
    <property type="protein sequence ID" value="MPV38813.1"/>
    <property type="molecule type" value="Genomic_DNA"/>
</dbReference>
<evidence type="ECO:0000256" key="1">
    <source>
        <dbReference type="SAM" id="MobiDB-lite"/>
    </source>
</evidence>
<dbReference type="Pfam" id="PF19877">
    <property type="entry name" value="DUF6350"/>
    <property type="match status" value="1"/>
</dbReference>
<keyword evidence="4" id="KW-1185">Reference proteome</keyword>
<dbReference type="RefSeq" id="WP_152194764.1">
    <property type="nucleotide sequence ID" value="NZ_VUKD01000002.1"/>
</dbReference>
<evidence type="ECO:0000313" key="3">
    <source>
        <dbReference type="EMBL" id="MPV38813.1"/>
    </source>
</evidence>
<feature type="region of interest" description="Disordered" evidence="1">
    <location>
        <begin position="415"/>
        <end position="470"/>
    </location>
</feature>
<keyword evidence="2" id="KW-1133">Transmembrane helix</keyword>
<feature type="transmembrane region" description="Helical" evidence="2">
    <location>
        <begin position="370"/>
        <end position="390"/>
    </location>
</feature>
<feature type="transmembrane region" description="Helical" evidence="2">
    <location>
        <begin position="298"/>
        <end position="317"/>
    </location>
</feature>
<dbReference type="Proteomes" id="UP000437709">
    <property type="component" value="Unassembled WGS sequence"/>
</dbReference>
<feature type="compositionally biased region" description="Low complexity" evidence="1">
    <location>
        <begin position="514"/>
        <end position="541"/>
    </location>
</feature>
<feature type="compositionally biased region" description="Basic and acidic residues" evidence="1">
    <location>
        <begin position="580"/>
        <end position="591"/>
    </location>
</feature>
<feature type="compositionally biased region" description="Basic and acidic residues" evidence="1">
    <location>
        <begin position="558"/>
        <end position="569"/>
    </location>
</feature>
<feature type="transmembrane region" description="Helical" evidence="2">
    <location>
        <begin position="77"/>
        <end position="110"/>
    </location>
</feature>
<feature type="transmembrane region" description="Helical" evidence="2">
    <location>
        <begin position="238"/>
        <end position="260"/>
    </location>
</feature>
<evidence type="ECO:0000313" key="4">
    <source>
        <dbReference type="Proteomes" id="UP000437709"/>
    </source>
</evidence>
<sequence length="623" mass="61058">MASTTETRPPHVIDVPTLQRGRRMPEGWLRGIVGGVEAALLSWLTVVVPAVAAYVATAAAPALGDASWQAAAGTGTALWLLAHGGTMTVGAGAAVSVAPLGLTALSLALVHGSTRRMRLESVGAGAFMVIGFLTAMAGFSLLVAVPSGRGPALIGGAVVAVVGTASGLRRSGVPGPGWWSVVRRRLPAGVTDGLHGACWMLAGLAVVATVVVTAGLVMGWDRVLMVQDAYTLDAVSTVVMVLGQVLFLPTAMVWALAWAAGPGFAVGAGTQFVPGEVVTAPLPAIPLLGALPSPDAPGPAWVVVVPVLVGAAVALLLGRRRPQENLSAAVLAVGVASVVTAAVAALLVVLASGSLGPGRMAEVGADAPLVAALLLAEIGGGALVGAVAIHPRTHTMVGARVAALRTGAQGVLERRQEARSAAAAGHEGDGVVPELTDGHDTDQVPSGAVEPATDEAAEVRPGAGGAAEVGSAAGGAAEVGPGAGGAAEVRPGTGGASAVGRAAGGAFAVEPATVGPVPQVPDPGQAAAVASAPEASAPAAVTNNGGKPARPRGTSWVKTRDAGHRELGARDPGTGGAGARGRDTDGTRPEDPPAAGARPRGWTGPSLSDWGTPEDDAGPSDRA</sequence>
<keyword evidence="2" id="KW-0812">Transmembrane</keyword>
<accession>A0A6N7ENX5</accession>
<feature type="transmembrane region" description="Helical" evidence="2">
    <location>
        <begin position="193"/>
        <end position="218"/>
    </location>
</feature>
<feature type="region of interest" description="Disordered" evidence="1">
    <location>
        <begin position="514"/>
        <end position="623"/>
    </location>
</feature>
<evidence type="ECO:0000256" key="2">
    <source>
        <dbReference type="SAM" id="Phobius"/>
    </source>
</evidence>
<dbReference type="OrthoDB" id="3742900at2"/>
<gene>
    <name evidence="3" type="ORF">GB881_17515</name>
</gene>
<comment type="caution">
    <text evidence="3">The sequence shown here is derived from an EMBL/GenBank/DDBJ whole genome shotgun (WGS) entry which is preliminary data.</text>
</comment>
<feature type="transmembrane region" description="Helical" evidence="2">
    <location>
        <begin position="28"/>
        <end position="57"/>
    </location>
</feature>
<proteinExistence type="predicted"/>
<dbReference type="InterPro" id="IPR045931">
    <property type="entry name" value="DUF6350"/>
</dbReference>
<dbReference type="AlphaFoldDB" id="A0A6N7ENX5"/>
<keyword evidence="2" id="KW-0472">Membrane</keyword>
<protein>
    <submittedName>
        <fullName evidence="3">Uncharacterized protein</fullName>
    </submittedName>
</protein>
<feature type="transmembrane region" description="Helical" evidence="2">
    <location>
        <begin position="122"/>
        <end position="144"/>
    </location>
</feature>